<evidence type="ECO:0000256" key="7">
    <source>
        <dbReference type="SAM" id="Phobius"/>
    </source>
</evidence>
<keyword evidence="5 7" id="KW-1133">Transmembrane helix</keyword>
<dbReference type="Gene3D" id="1.20.1250.20">
    <property type="entry name" value="MFS general substrate transporter like domains"/>
    <property type="match status" value="2"/>
</dbReference>
<dbReference type="InterPro" id="IPR036259">
    <property type="entry name" value="MFS_trans_sf"/>
</dbReference>
<feature type="transmembrane region" description="Helical" evidence="7">
    <location>
        <begin position="191"/>
        <end position="211"/>
    </location>
</feature>
<feature type="transmembrane region" description="Helical" evidence="7">
    <location>
        <begin position="38"/>
        <end position="59"/>
    </location>
</feature>
<feature type="transmembrane region" description="Helical" evidence="7">
    <location>
        <begin position="368"/>
        <end position="391"/>
    </location>
</feature>
<reference evidence="9" key="1">
    <citation type="submission" date="2009-01" db="EMBL/GenBank/DDBJ databases">
        <title>Complete sequence of chromosome of Francisella philomiragia subsp. philomiragia ATCC 25017.</title>
        <authorList>
            <consortium name="US DOE Joint Genome Institute"/>
            <person name="Copeland A."/>
            <person name="Lucas S."/>
            <person name="Lapidus A."/>
            <person name="Barry K."/>
            <person name="Detter J.C."/>
            <person name="Glavina del Rio T."/>
            <person name="Hammon N."/>
            <person name="Israni S."/>
            <person name="Dalin E."/>
            <person name="Tice H."/>
            <person name="Pitluck S."/>
            <person name="Chain P."/>
            <person name="Malfatti S."/>
            <person name="Shin M."/>
            <person name="Vergez L."/>
            <person name="Schmutz J."/>
            <person name="Larimer F."/>
            <person name="Land M."/>
            <person name="Hauser L."/>
            <person name="Richardson P."/>
        </authorList>
    </citation>
    <scope>NUCLEOTIDE SEQUENCE</scope>
    <source>
        <strain evidence="9">ATCC 25017</strain>
    </source>
</reference>
<dbReference type="eggNOG" id="COG0738">
    <property type="taxonomic scope" value="Bacteria"/>
</dbReference>
<sequence>MSLVQYGNKKTESIVMASINTSNQLSTFIVPENLKIKAVSICFIAAFITGGFGAILGLVSPQISSHYHVNVSHIVYIDVLNILGLLIGNALSSKTMSSLGCRNTLLIALIIGLIAQFTIAAGFPLYIYALCALLNGTCVGFLVPAVSQTIHAAYSKSGKSESRLNVLNFFFGAGSAFVPFIGGHIVEHFSWRAVFIGMGCLYLVLLVIIFLTKFEDKSSIKIDNIDNKLESSKPKLLNLSVVLIALAIMIYVYIEYIVSYWFSPYLQEAKHLKVTDVGLIIGLFWGIIAISRLIVGLFVLTRIKPAVYIMISSFITLIGFIIFLIAESLYGFILGGVVLGFGCAAMFPTLLGYGINNANYSSPKVSSFLIMSGSIGASICLFISGFLGQHIDKQVPIILGPILCVIIIVIIFMAHIRKSTSQQNRM</sequence>
<dbReference type="PANTHER" id="PTHR23514:SF3">
    <property type="entry name" value="BYPASS OF STOP CODON PROTEIN 6"/>
    <property type="match status" value="1"/>
</dbReference>
<comment type="subcellular location">
    <subcellularLocation>
        <location evidence="1">Endomembrane system</location>
        <topology evidence="1">Multi-pass membrane protein</topology>
    </subcellularLocation>
</comment>
<evidence type="ECO:0000256" key="3">
    <source>
        <dbReference type="ARBA" id="ARBA00022448"/>
    </source>
</evidence>
<keyword evidence="3" id="KW-0813">Transport</keyword>
<feature type="domain" description="Major facilitator superfamily (MFS) profile" evidence="8">
    <location>
        <begin position="38"/>
        <end position="418"/>
    </location>
</feature>
<dbReference type="InterPro" id="IPR051788">
    <property type="entry name" value="MFS_Transporter"/>
</dbReference>
<evidence type="ECO:0000256" key="1">
    <source>
        <dbReference type="ARBA" id="ARBA00004127"/>
    </source>
</evidence>
<feature type="transmembrane region" description="Helical" evidence="7">
    <location>
        <begin position="307"/>
        <end position="326"/>
    </location>
</feature>
<dbReference type="Pfam" id="PF07690">
    <property type="entry name" value="MFS_1"/>
    <property type="match status" value="1"/>
</dbReference>
<dbReference type="EMBL" id="CP000937">
    <property type="protein sequence ID" value="ABZ86996.1"/>
    <property type="molecule type" value="Genomic_DNA"/>
</dbReference>
<feature type="transmembrane region" description="Helical" evidence="7">
    <location>
        <begin position="397"/>
        <end position="416"/>
    </location>
</feature>
<gene>
    <name evidence="9" type="ordered locus">Fphi_0776</name>
</gene>
<dbReference type="CDD" id="cd17333">
    <property type="entry name" value="MFS_FucP_MFSD4_like"/>
    <property type="match status" value="1"/>
</dbReference>
<feature type="transmembrane region" description="Helical" evidence="7">
    <location>
        <begin position="166"/>
        <end position="185"/>
    </location>
</feature>
<dbReference type="SUPFAM" id="SSF103473">
    <property type="entry name" value="MFS general substrate transporter"/>
    <property type="match status" value="1"/>
</dbReference>
<dbReference type="GO" id="GO:0016020">
    <property type="term" value="C:membrane"/>
    <property type="evidence" value="ECO:0007669"/>
    <property type="project" value="TreeGrafter"/>
</dbReference>
<feature type="transmembrane region" description="Helical" evidence="7">
    <location>
        <begin position="278"/>
        <end position="300"/>
    </location>
</feature>
<dbReference type="HOGENOM" id="CLU_668611_0_0_6"/>
<name>B0TW88_FRAP2</name>
<protein>
    <submittedName>
        <fullName evidence="9">Major facilitator superfamily (MFS) transporter family protein</fullName>
    </submittedName>
</protein>
<dbReference type="GO" id="GO:0022857">
    <property type="term" value="F:transmembrane transporter activity"/>
    <property type="evidence" value="ECO:0007669"/>
    <property type="project" value="InterPro"/>
</dbReference>
<feature type="transmembrane region" description="Helical" evidence="7">
    <location>
        <begin position="332"/>
        <end position="356"/>
    </location>
</feature>
<evidence type="ECO:0000256" key="4">
    <source>
        <dbReference type="ARBA" id="ARBA00022692"/>
    </source>
</evidence>
<feature type="transmembrane region" description="Helical" evidence="7">
    <location>
        <begin position="125"/>
        <end position="146"/>
    </location>
</feature>
<dbReference type="PROSITE" id="PS50850">
    <property type="entry name" value="MFS"/>
    <property type="match status" value="1"/>
</dbReference>
<dbReference type="InterPro" id="IPR011701">
    <property type="entry name" value="MFS"/>
</dbReference>
<comment type="similarity">
    <text evidence="2">Belongs to the major facilitator superfamily.</text>
</comment>
<dbReference type="InterPro" id="IPR020846">
    <property type="entry name" value="MFS_dom"/>
</dbReference>
<dbReference type="PANTHER" id="PTHR23514">
    <property type="entry name" value="BYPASS OF STOP CODON PROTEIN 6"/>
    <property type="match status" value="1"/>
</dbReference>
<feature type="transmembrane region" description="Helical" evidence="7">
    <location>
        <begin position="71"/>
        <end position="91"/>
    </location>
</feature>
<accession>B0TW88</accession>
<evidence type="ECO:0000313" key="9">
    <source>
        <dbReference type="EMBL" id="ABZ86996.1"/>
    </source>
</evidence>
<keyword evidence="4 7" id="KW-0812">Transmembrane</keyword>
<feature type="transmembrane region" description="Helical" evidence="7">
    <location>
        <begin position="103"/>
        <end position="119"/>
    </location>
</feature>
<proteinExistence type="inferred from homology"/>
<evidence type="ECO:0000256" key="6">
    <source>
        <dbReference type="ARBA" id="ARBA00023136"/>
    </source>
</evidence>
<evidence type="ECO:0000256" key="2">
    <source>
        <dbReference type="ARBA" id="ARBA00008335"/>
    </source>
</evidence>
<evidence type="ECO:0000256" key="5">
    <source>
        <dbReference type="ARBA" id="ARBA00022989"/>
    </source>
</evidence>
<keyword evidence="6 7" id="KW-0472">Membrane</keyword>
<dbReference type="GO" id="GO:0012505">
    <property type="term" value="C:endomembrane system"/>
    <property type="evidence" value="ECO:0007669"/>
    <property type="project" value="UniProtKB-SubCell"/>
</dbReference>
<dbReference type="AlphaFoldDB" id="B0TW88"/>
<feature type="transmembrane region" description="Helical" evidence="7">
    <location>
        <begin position="236"/>
        <end position="258"/>
    </location>
</feature>
<evidence type="ECO:0000259" key="8">
    <source>
        <dbReference type="PROSITE" id="PS50850"/>
    </source>
</evidence>
<dbReference type="KEGG" id="fph:Fphi_0776"/>
<organism evidence="9">
    <name type="scientific">Francisella philomiragia subsp. philomiragia (strain ATCC 25017 / CCUG 19701 / FSC 153 / O#319-036)</name>
    <dbReference type="NCBI Taxonomy" id="484022"/>
    <lineage>
        <taxon>Bacteria</taxon>
        <taxon>Pseudomonadati</taxon>
        <taxon>Pseudomonadota</taxon>
        <taxon>Gammaproteobacteria</taxon>
        <taxon>Thiotrichales</taxon>
        <taxon>Francisellaceae</taxon>
        <taxon>Francisella</taxon>
    </lineage>
</organism>